<feature type="compositionally biased region" description="Basic and acidic residues" evidence="1">
    <location>
        <begin position="174"/>
        <end position="185"/>
    </location>
</feature>
<sequence length="328" mass="36686">MESSRLRDDDSDFFFINNNKPRISRHNTMSRRFFPSSNFTISSTASSPGHAFKDEIVDPSTYCFSTALKALQARSGYHTWECSSPTSEGLALNSKWDEAEKYICNPLSGKVPVECLSSKSLITAKSFRYHSSSSSSSNRITMSAPLVFSSSSNNNKPFSSSPQDLTLQLPIIPPEKKKKEGRTRDVGTQSTPPYVSSSSSSPSAASTPSIMERSIKRVGDSSSTVSISKTKSEDEDDQVEEEKEKEREETKTKIVTVTTTHDIINDEENKEEQEVCSKRRQQQGGGGCFPWTCMTTRFHIRNNHKLTDKPRKYHNNVFPTTTYSSSSF</sequence>
<protein>
    <submittedName>
        <fullName evidence="2">Uncharacterized protein</fullName>
    </submittedName>
</protein>
<evidence type="ECO:0000313" key="3">
    <source>
        <dbReference type="Proteomes" id="UP001293593"/>
    </source>
</evidence>
<feature type="compositionally biased region" description="Basic and acidic residues" evidence="1">
    <location>
        <begin position="242"/>
        <end position="252"/>
    </location>
</feature>
<organism evidence="2 3">
    <name type="scientific">Acacia crassicarpa</name>
    <name type="common">northern wattle</name>
    <dbReference type="NCBI Taxonomy" id="499986"/>
    <lineage>
        <taxon>Eukaryota</taxon>
        <taxon>Viridiplantae</taxon>
        <taxon>Streptophyta</taxon>
        <taxon>Embryophyta</taxon>
        <taxon>Tracheophyta</taxon>
        <taxon>Spermatophyta</taxon>
        <taxon>Magnoliopsida</taxon>
        <taxon>eudicotyledons</taxon>
        <taxon>Gunneridae</taxon>
        <taxon>Pentapetalae</taxon>
        <taxon>rosids</taxon>
        <taxon>fabids</taxon>
        <taxon>Fabales</taxon>
        <taxon>Fabaceae</taxon>
        <taxon>Caesalpinioideae</taxon>
        <taxon>mimosoid clade</taxon>
        <taxon>Acacieae</taxon>
        <taxon>Acacia</taxon>
    </lineage>
</organism>
<dbReference type="PANTHER" id="PTHR36748">
    <property type="entry name" value="MENTAL RETARDATION GTPASE ACTIVATING PROTEIN"/>
    <property type="match status" value="1"/>
</dbReference>
<dbReference type="Proteomes" id="UP001293593">
    <property type="component" value="Unassembled WGS sequence"/>
</dbReference>
<name>A0AAE1TDJ8_9FABA</name>
<feature type="region of interest" description="Disordered" evidence="1">
    <location>
        <begin position="151"/>
        <end position="252"/>
    </location>
</feature>
<keyword evidence="3" id="KW-1185">Reference proteome</keyword>
<comment type="caution">
    <text evidence="2">The sequence shown here is derived from an EMBL/GenBank/DDBJ whole genome shotgun (WGS) entry which is preliminary data.</text>
</comment>
<proteinExistence type="predicted"/>
<reference evidence="2" key="1">
    <citation type="submission" date="2023-10" db="EMBL/GenBank/DDBJ databases">
        <title>Chromosome-level genome of the transformable northern wattle, Acacia crassicarpa.</title>
        <authorList>
            <person name="Massaro I."/>
            <person name="Sinha N.R."/>
            <person name="Poethig S."/>
            <person name="Leichty A.R."/>
        </authorList>
    </citation>
    <scope>NUCLEOTIDE SEQUENCE</scope>
    <source>
        <strain evidence="2">Acra3RX</strain>
        <tissue evidence="2">Leaf</tissue>
    </source>
</reference>
<evidence type="ECO:0000256" key="1">
    <source>
        <dbReference type="SAM" id="MobiDB-lite"/>
    </source>
</evidence>
<feature type="compositionally biased region" description="Low complexity" evidence="1">
    <location>
        <begin position="151"/>
        <end position="162"/>
    </location>
</feature>
<dbReference type="AlphaFoldDB" id="A0AAE1TDJ8"/>
<accession>A0AAE1TDJ8</accession>
<dbReference type="EMBL" id="JAWXYG010000002">
    <property type="protein sequence ID" value="KAK4279815.1"/>
    <property type="molecule type" value="Genomic_DNA"/>
</dbReference>
<dbReference type="PANTHER" id="PTHR36748:SF3">
    <property type="entry name" value="MENTAL RETARDATION GTPASE ACTIVATING PROTEIN"/>
    <property type="match status" value="1"/>
</dbReference>
<feature type="compositionally biased region" description="Low complexity" evidence="1">
    <location>
        <begin position="190"/>
        <end position="209"/>
    </location>
</feature>
<gene>
    <name evidence="2" type="ORF">QN277_011531</name>
</gene>
<evidence type="ECO:0000313" key="2">
    <source>
        <dbReference type="EMBL" id="KAK4279815.1"/>
    </source>
</evidence>